<evidence type="ECO:0000313" key="2">
    <source>
        <dbReference type="EMBL" id="CAB5024658.1"/>
    </source>
</evidence>
<feature type="transmembrane region" description="Helical" evidence="1">
    <location>
        <begin position="32"/>
        <end position="50"/>
    </location>
</feature>
<feature type="transmembrane region" description="Helical" evidence="1">
    <location>
        <begin position="7"/>
        <end position="26"/>
    </location>
</feature>
<accession>A0A6J7R7H1</accession>
<keyword evidence="1" id="KW-0812">Transmembrane</keyword>
<gene>
    <name evidence="2" type="ORF">UFOPK4098_01061</name>
</gene>
<dbReference type="PANTHER" id="PTHR32251:SF17">
    <property type="entry name" value="STEROID 5-ALPHA REDUCTASE C-TERMINAL DOMAIN-CONTAINING PROTEIN"/>
    <property type="match status" value="1"/>
</dbReference>
<name>A0A6J7R7H1_9ZZZZ</name>
<dbReference type="AlphaFoldDB" id="A0A6J7R7H1"/>
<proteinExistence type="predicted"/>
<dbReference type="Gene3D" id="1.20.120.1630">
    <property type="match status" value="1"/>
</dbReference>
<evidence type="ECO:0000256" key="1">
    <source>
        <dbReference type="SAM" id="Phobius"/>
    </source>
</evidence>
<dbReference type="Pfam" id="PF06966">
    <property type="entry name" value="DUF1295"/>
    <property type="match status" value="1"/>
</dbReference>
<feature type="transmembrane region" description="Helical" evidence="1">
    <location>
        <begin position="195"/>
        <end position="223"/>
    </location>
</feature>
<reference evidence="2" key="1">
    <citation type="submission" date="2020-05" db="EMBL/GenBank/DDBJ databases">
        <authorList>
            <person name="Chiriac C."/>
            <person name="Salcher M."/>
            <person name="Ghai R."/>
            <person name="Kavagutti S V."/>
        </authorList>
    </citation>
    <scope>NUCLEOTIDE SEQUENCE</scope>
</reference>
<feature type="transmembrane region" description="Helical" evidence="1">
    <location>
        <begin position="101"/>
        <end position="122"/>
    </location>
</feature>
<dbReference type="InterPro" id="IPR010721">
    <property type="entry name" value="UstE-like"/>
</dbReference>
<keyword evidence="1" id="KW-0472">Membrane</keyword>
<feature type="transmembrane region" description="Helical" evidence="1">
    <location>
        <begin position="134"/>
        <end position="154"/>
    </location>
</feature>
<keyword evidence="1" id="KW-1133">Transmembrane helix</keyword>
<sequence>MSGSADVLLASAIAIAILMLAMWLFSLAIKNASIVDIVWGLGFVLVAWVTHSVADGNDARGWLLTLLTTAWGVRLATYLSWRNIGHGEDYRYKAMRKHHGAKFPLVSLFTVFILQGVLMWLVSLPVQLGQVSQGPDIGVLGFVGVAFFAIGLFFETVGDIQLAQFKANTANAGKVMQTGLWKYTRHPNYFGDACVWWGLALIAAEAEIGVVGIVGAVVMSILLRKVSGVTLLEKSLKKRKEGYNEYVARTSAFIPRPPKKI</sequence>
<dbReference type="GO" id="GO:0016020">
    <property type="term" value="C:membrane"/>
    <property type="evidence" value="ECO:0007669"/>
    <property type="project" value="TreeGrafter"/>
</dbReference>
<dbReference type="PANTHER" id="PTHR32251">
    <property type="entry name" value="3-OXO-5-ALPHA-STEROID 4-DEHYDROGENASE"/>
    <property type="match status" value="1"/>
</dbReference>
<protein>
    <submittedName>
        <fullName evidence="2">Unannotated protein</fullName>
    </submittedName>
</protein>
<organism evidence="2">
    <name type="scientific">freshwater metagenome</name>
    <dbReference type="NCBI Taxonomy" id="449393"/>
    <lineage>
        <taxon>unclassified sequences</taxon>
        <taxon>metagenomes</taxon>
        <taxon>ecological metagenomes</taxon>
    </lineage>
</organism>
<dbReference type="EMBL" id="CAFBPN010000059">
    <property type="protein sequence ID" value="CAB5024658.1"/>
    <property type="molecule type" value="Genomic_DNA"/>
</dbReference>
<dbReference type="PROSITE" id="PS50244">
    <property type="entry name" value="S5A_REDUCTASE"/>
    <property type="match status" value="1"/>
</dbReference>